<gene>
    <name evidence="4" type="primary">gtf1_1</name>
    <name evidence="4" type="ORF">CA13_22970</name>
</gene>
<dbReference type="SUPFAM" id="SSF53756">
    <property type="entry name" value="UDP-Glycosyltransferase/glycogen phosphorylase"/>
    <property type="match status" value="1"/>
</dbReference>
<dbReference type="GO" id="GO:0009103">
    <property type="term" value="P:lipopolysaccharide biosynthetic process"/>
    <property type="evidence" value="ECO:0007669"/>
    <property type="project" value="TreeGrafter"/>
</dbReference>
<accession>A0A5C5Z1Z5</accession>
<name>A0A5C5Z1Z5_9BACT</name>
<dbReference type="Pfam" id="PF13439">
    <property type="entry name" value="Glyco_transf_4"/>
    <property type="match status" value="1"/>
</dbReference>
<feature type="domain" description="Glycosyltransferase subfamily 4-like N-terminal" evidence="3">
    <location>
        <begin position="13"/>
        <end position="177"/>
    </location>
</feature>
<evidence type="ECO:0000259" key="3">
    <source>
        <dbReference type="Pfam" id="PF13439"/>
    </source>
</evidence>
<dbReference type="GO" id="GO:0016757">
    <property type="term" value="F:glycosyltransferase activity"/>
    <property type="evidence" value="ECO:0007669"/>
    <property type="project" value="InterPro"/>
</dbReference>
<comment type="caution">
    <text evidence="4">The sequence shown here is derived from an EMBL/GenBank/DDBJ whole genome shotgun (WGS) entry which is preliminary data.</text>
</comment>
<reference evidence="4 5" key="1">
    <citation type="submission" date="2019-02" db="EMBL/GenBank/DDBJ databases">
        <title>Deep-cultivation of Planctomycetes and their phenomic and genomic characterization uncovers novel biology.</title>
        <authorList>
            <person name="Wiegand S."/>
            <person name="Jogler M."/>
            <person name="Boedeker C."/>
            <person name="Pinto D."/>
            <person name="Vollmers J."/>
            <person name="Rivas-Marin E."/>
            <person name="Kohn T."/>
            <person name="Peeters S.H."/>
            <person name="Heuer A."/>
            <person name="Rast P."/>
            <person name="Oberbeckmann S."/>
            <person name="Bunk B."/>
            <person name="Jeske O."/>
            <person name="Meyerdierks A."/>
            <person name="Storesund J.E."/>
            <person name="Kallscheuer N."/>
            <person name="Luecker S."/>
            <person name="Lage O.M."/>
            <person name="Pohl T."/>
            <person name="Merkel B.J."/>
            <person name="Hornburger P."/>
            <person name="Mueller R.-W."/>
            <person name="Bruemmer F."/>
            <person name="Labrenz M."/>
            <person name="Spormann A.M."/>
            <person name="Op Den Camp H."/>
            <person name="Overmann J."/>
            <person name="Amann R."/>
            <person name="Jetten M.S.M."/>
            <person name="Mascher T."/>
            <person name="Medema M.H."/>
            <person name="Devos D.P."/>
            <person name="Kaster A.-K."/>
            <person name="Ovreas L."/>
            <person name="Rohde M."/>
            <person name="Galperin M.Y."/>
            <person name="Jogler C."/>
        </authorList>
    </citation>
    <scope>NUCLEOTIDE SEQUENCE [LARGE SCALE GENOMIC DNA]</scope>
    <source>
        <strain evidence="4 5">CA13</strain>
    </source>
</reference>
<protein>
    <submittedName>
        <fullName evidence="4">Glycosyltransferase Gtf1</fullName>
    </submittedName>
</protein>
<dbReference type="RefSeq" id="WP_146396119.1">
    <property type="nucleotide sequence ID" value="NZ_SJPJ01000001.1"/>
</dbReference>
<sequence>MRIGIDASNIIGGGGLTHLAELLTHANPAIHQFESIDVWGRASVKARFPVDRDFLSFHTPDALNGNMLRRTHWSRYRFPTEAKNVDLVFAPGGSVRSMKVPTVTMSQNMLPFDVHERRRYGWSPMRLKFELLAIRQTASFRNANGLIFLTEYAKQTVSKVARLKQKNVAVIPHGINDHFRRPAESYPIREDYSYEKPFRFVYVSSIHRYKHHREVVTAIGKLRKEGFPITLDLYGRPESVALKELRLATTKADPNSEFVHYHGSVPYADLPGIYHDADAFVFASTCENLPIILLEAMASALPICCSNREPMPEVLRNAGDYFDAEDEHSIYESLRRIYESAEQRRTYSHAAKELANKYTWSRCADRTFEFLRTTYDQFSQGK</sequence>
<keyword evidence="5" id="KW-1185">Reference proteome</keyword>
<keyword evidence="1 4" id="KW-0808">Transferase</keyword>
<dbReference type="InterPro" id="IPR028098">
    <property type="entry name" value="Glyco_trans_4-like_N"/>
</dbReference>
<dbReference type="CDD" id="cd03809">
    <property type="entry name" value="GT4_MtfB-like"/>
    <property type="match status" value="1"/>
</dbReference>
<dbReference type="OrthoDB" id="210402at2"/>
<organism evidence="4 5">
    <name type="scientific">Novipirellula herctigrandis</name>
    <dbReference type="NCBI Taxonomy" id="2527986"/>
    <lineage>
        <taxon>Bacteria</taxon>
        <taxon>Pseudomonadati</taxon>
        <taxon>Planctomycetota</taxon>
        <taxon>Planctomycetia</taxon>
        <taxon>Pirellulales</taxon>
        <taxon>Pirellulaceae</taxon>
        <taxon>Novipirellula</taxon>
    </lineage>
</organism>
<dbReference type="EMBL" id="SJPJ01000001">
    <property type="protein sequence ID" value="TWT80851.1"/>
    <property type="molecule type" value="Genomic_DNA"/>
</dbReference>
<dbReference type="Proteomes" id="UP000315010">
    <property type="component" value="Unassembled WGS sequence"/>
</dbReference>
<evidence type="ECO:0000313" key="4">
    <source>
        <dbReference type="EMBL" id="TWT80851.1"/>
    </source>
</evidence>
<dbReference type="PANTHER" id="PTHR46401:SF2">
    <property type="entry name" value="GLYCOSYLTRANSFERASE WBBK-RELATED"/>
    <property type="match status" value="1"/>
</dbReference>
<feature type="domain" description="Glycosyl transferase family 1" evidence="2">
    <location>
        <begin position="193"/>
        <end position="353"/>
    </location>
</feature>
<evidence type="ECO:0000259" key="2">
    <source>
        <dbReference type="Pfam" id="PF00534"/>
    </source>
</evidence>
<dbReference type="Pfam" id="PF00534">
    <property type="entry name" value="Glycos_transf_1"/>
    <property type="match status" value="1"/>
</dbReference>
<evidence type="ECO:0000256" key="1">
    <source>
        <dbReference type="ARBA" id="ARBA00022679"/>
    </source>
</evidence>
<dbReference type="Gene3D" id="3.40.50.2000">
    <property type="entry name" value="Glycogen Phosphorylase B"/>
    <property type="match status" value="2"/>
</dbReference>
<dbReference type="InterPro" id="IPR001296">
    <property type="entry name" value="Glyco_trans_1"/>
</dbReference>
<proteinExistence type="predicted"/>
<dbReference type="AlphaFoldDB" id="A0A5C5Z1Z5"/>
<evidence type="ECO:0000313" key="5">
    <source>
        <dbReference type="Proteomes" id="UP000315010"/>
    </source>
</evidence>
<dbReference type="PANTHER" id="PTHR46401">
    <property type="entry name" value="GLYCOSYLTRANSFERASE WBBK-RELATED"/>
    <property type="match status" value="1"/>
</dbReference>